<dbReference type="AlphaFoldDB" id="A0AAI8IYW2"/>
<evidence type="ECO:0000313" key="4">
    <source>
        <dbReference type="Proteomes" id="UP000245760"/>
    </source>
</evidence>
<protein>
    <submittedName>
        <fullName evidence="2">Uncharacterized protein</fullName>
    </submittedName>
</protein>
<reference evidence="3 4" key="1">
    <citation type="submission" date="2018-05" db="EMBL/GenBank/DDBJ databases">
        <title>Klebsiella quasipneumonaiae provides a window into carbapenemase gene transfer, plasmid rearrangements and nosocomial acquisition from the hospital environment.</title>
        <authorList>
            <person name="Mathers A.J."/>
            <person name="Vegesana K."/>
            <person name="Stoesser N."/>
            <person name="Crook D."/>
            <person name="Vaughan A."/>
            <person name="Barry K."/>
            <person name="Parikh H."/>
            <person name="Sebra R."/>
            <person name="Kotay S."/>
            <person name="Walker A.S."/>
            <person name="Sheppard A.E."/>
        </authorList>
    </citation>
    <scope>NUCLEOTIDE SEQUENCE [LARGE SCALE GENOMIC DNA]</scope>
    <source>
        <strain evidence="1 4">CAV1947</strain>
        <strain evidence="2 3">CAV2018</strain>
    </source>
</reference>
<dbReference type="Proteomes" id="UP000245760">
    <property type="component" value="Chromosome"/>
</dbReference>
<evidence type="ECO:0000313" key="1">
    <source>
        <dbReference type="EMBL" id="AWL55867.1"/>
    </source>
</evidence>
<keyword evidence="4" id="KW-1185">Reference proteome</keyword>
<dbReference type="EMBL" id="CP029443">
    <property type="protein sequence ID" value="AWL55867.1"/>
    <property type="molecule type" value="Genomic_DNA"/>
</dbReference>
<dbReference type="EMBL" id="CP029432">
    <property type="protein sequence ID" value="AWL64744.1"/>
    <property type="molecule type" value="Genomic_DNA"/>
</dbReference>
<gene>
    <name evidence="2" type="ORF">DKC00_24860</name>
    <name evidence="1" type="ORF">DKC11_08315</name>
</gene>
<organism evidence="2 3">
    <name type="scientific">Klebsiella quasipneumoniae</name>
    <dbReference type="NCBI Taxonomy" id="1463165"/>
    <lineage>
        <taxon>Bacteria</taxon>
        <taxon>Pseudomonadati</taxon>
        <taxon>Pseudomonadota</taxon>
        <taxon>Gammaproteobacteria</taxon>
        <taxon>Enterobacterales</taxon>
        <taxon>Enterobacteriaceae</taxon>
        <taxon>Klebsiella/Raoultella group</taxon>
        <taxon>Klebsiella</taxon>
        <taxon>Klebsiella pneumoniae complex</taxon>
    </lineage>
</organism>
<accession>A0AAI8IYW2</accession>
<dbReference type="Proteomes" id="UP000245649">
    <property type="component" value="Chromosome"/>
</dbReference>
<name>A0AAI8IYW2_9ENTR</name>
<evidence type="ECO:0000313" key="3">
    <source>
        <dbReference type="Proteomes" id="UP000245649"/>
    </source>
</evidence>
<evidence type="ECO:0000313" key="2">
    <source>
        <dbReference type="EMBL" id="AWL64744.1"/>
    </source>
</evidence>
<sequence>MVILVLAHYMQALSAFQPRSFGYTVILISCDRSDNLMTSLRSACCCITNGALWLLLFKLKNILVGEKR</sequence>
<proteinExistence type="predicted"/>